<feature type="transmembrane region" description="Helical" evidence="3">
    <location>
        <begin position="7"/>
        <end position="31"/>
    </location>
</feature>
<accession>A0A859FI77</accession>
<dbReference type="Pfam" id="PF07963">
    <property type="entry name" value="N_methyl"/>
    <property type="match status" value="1"/>
</dbReference>
<proteinExistence type="predicted"/>
<gene>
    <name evidence="4" type="ORF">FLK61_37850</name>
</gene>
<evidence type="ECO:0000256" key="3">
    <source>
        <dbReference type="SAM" id="Phobius"/>
    </source>
</evidence>
<dbReference type="NCBIfam" id="TIGR02532">
    <property type="entry name" value="IV_pilin_GFxxxE"/>
    <property type="match status" value="1"/>
</dbReference>
<reference evidence="5" key="1">
    <citation type="submission" date="2019-07" db="EMBL/GenBank/DDBJ databases">
        <title>Bacillus alkalisoli sp. nov. isolated from saline soil.</title>
        <authorList>
            <person name="Sun J.-Q."/>
            <person name="Xu L."/>
        </authorList>
    </citation>
    <scope>NUCLEOTIDE SEQUENCE [LARGE SCALE GENOMIC DNA]</scope>
    <source>
        <strain evidence="5">M4U3P1</strain>
    </source>
</reference>
<keyword evidence="2" id="KW-0178">Competence</keyword>
<dbReference type="InterPro" id="IPR012902">
    <property type="entry name" value="N_methyl_site"/>
</dbReference>
<keyword evidence="5" id="KW-1185">Reference proteome</keyword>
<keyword evidence="3" id="KW-0472">Membrane</keyword>
<name>A0A859FI77_9BACI</name>
<evidence type="ECO:0000256" key="1">
    <source>
        <dbReference type="ARBA" id="ARBA00004241"/>
    </source>
</evidence>
<protein>
    <submittedName>
        <fullName evidence="4">Type II secretion system protein</fullName>
    </submittedName>
</protein>
<dbReference type="KEGG" id="psua:FLK61_37850"/>
<dbReference type="AlphaFoldDB" id="A0A859FI77"/>
<keyword evidence="3" id="KW-0812">Transmembrane</keyword>
<dbReference type="EMBL" id="CP041372">
    <property type="protein sequence ID" value="QKS72394.1"/>
    <property type="molecule type" value="Genomic_DNA"/>
</dbReference>
<evidence type="ECO:0000313" key="4">
    <source>
        <dbReference type="EMBL" id="QKS72394.1"/>
    </source>
</evidence>
<dbReference type="PROSITE" id="PS00409">
    <property type="entry name" value="PROKAR_NTER_METHYL"/>
    <property type="match status" value="1"/>
</dbReference>
<organism evidence="4 5">
    <name type="scientific">Paenalkalicoccus suaedae</name>
    <dbReference type="NCBI Taxonomy" id="2592382"/>
    <lineage>
        <taxon>Bacteria</taxon>
        <taxon>Bacillati</taxon>
        <taxon>Bacillota</taxon>
        <taxon>Bacilli</taxon>
        <taxon>Bacillales</taxon>
        <taxon>Bacillaceae</taxon>
        <taxon>Paenalkalicoccus</taxon>
    </lineage>
</organism>
<dbReference type="GO" id="GO:0030420">
    <property type="term" value="P:establishment of competence for transformation"/>
    <property type="evidence" value="ECO:0007669"/>
    <property type="project" value="UniProtKB-KW"/>
</dbReference>
<evidence type="ECO:0000313" key="5">
    <source>
        <dbReference type="Proteomes" id="UP000318138"/>
    </source>
</evidence>
<dbReference type="Proteomes" id="UP000318138">
    <property type="component" value="Chromosome"/>
</dbReference>
<keyword evidence="3" id="KW-1133">Transmembrane helix</keyword>
<sequence length="138" mass="15581">MRQNEQGFTLLEILAAIVILGFFSLAAGTFFTQSAMFANSVEEEVDRTNLNQAILYQVVERENTLALSQSCDLLPESNSFFDFLESDENGRFVEGNNERLYPSVTKCVPANVGRTIVTVGFYNQQNRLVSEMHELITR</sequence>
<comment type="subcellular location">
    <subcellularLocation>
        <location evidence="1">Cell surface</location>
    </subcellularLocation>
</comment>
<evidence type="ECO:0000256" key="2">
    <source>
        <dbReference type="ARBA" id="ARBA00023287"/>
    </source>
</evidence>
<dbReference type="GO" id="GO:0009986">
    <property type="term" value="C:cell surface"/>
    <property type="evidence" value="ECO:0007669"/>
    <property type="project" value="UniProtKB-SubCell"/>
</dbReference>
<dbReference type="RefSeq" id="WP_176010373.1">
    <property type="nucleotide sequence ID" value="NZ_CP041372.2"/>
</dbReference>